<proteinExistence type="predicted"/>
<dbReference type="EMBL" id="AZGA01000002">
    <property type="protein sequence ID" value="KRM36758.1"/>
    <property type="molecule type" value="Genomic_DNA"/>
</dbReference>
<keyword evidence="3" id="KW-1185">Reference proteome</keyword>
<dbReference type="AlphaFoldDB" id="A0A0R1YBD9"/>
<evidence type="ECO:0000313" key="2">
    <source>
        <dbReference type="EMBL" id="KRM36758.1"/>
    </source>
</evidence>
<evidence type="ECO:0000313" key="3">
    <source>
        <dbReference type="Proteomes" id="UP000051236"/>
    </source>
</evidence>
<dbReference type="STRING" id="1423734.FC83_GL002635"/>
<name>A0A0R1YBD9_9LACO</name>
<gene>
    <name evidence="2" type="ORF">FC83_GL002635</name>
</gene>
<accession>A0A0R1YBD9</accession>
<reference evidence="2 3" key="1">
    <citation type="journal article" date="2015" name="Genome Announc.">
        <title>Expanding the biotechnology potential of lactobacilli through comparative genomics of 213 strains and associated genera.</title>
        <authorList>
            <person name="Sun Z."/>
            <person name="Harris H.M."/>
            <person name="McCann A."/>
            <person name="Guo C."/>
            <person name="Argimon S."/>
            <person name="Zhang W."/>
            <person name="Yang X."/>
            <person name="Jeffery I.B."/>
            <person name="Cooney J.C."/>
            <person name="Kagawa T.F."/>
            <person name="Liu W."/>
            <person name="Song Y."/>
            <person name="Salvetti E."/>
            <person name="Wrobel A."/>
            <person name="Rasinkangas P."/>
            <person name="Parkhill J."/>
            <person name="Rea M.C."/>
            <person name="O'Sullivan O."/>
            <person name="Ritari J."/>
            <person name="Douillard F.P."/>
            <person name="Paul Ross R."/>
            <person name="Yang R."/>
            <person name="Briner A.E."/>
            <person name="Felis G.E."/>
            <person name="de Vos W.M."/>
            <person name="Barrangou R."/>
            <person name="Klaenhammer T.R."/>
            <person name="Caufield P.W."/>
            <person name="Cui Y."/>
            <person name="Zhang H."/>
            <person name="O'Toole P.W."/>
        </authorList>
    </citation>
    <scope>NUCLEOTIDE SEQUENCE [LARGE SCALE GENOMIC DNA]</scope>
    <source>
        <strain evidence="2 3">DSM 18527</strain>
    </source>
</reference>
<sequence length="55" mass="6080">MPAAGIEPVRDKIPQRPERCASASSATPATTYYILPEISEMKSINLRSLNKYAKN</sequence>
<evidence type="ECO:0000256" key="1">
    <source>
        <dbReference type="SAM" id="MobiDB-lite"/>
    </source>
</evidence>
<dbReference type="Proteomes" id="UP000051236">
    <property type="component" value="Unassembled WGS sequence"/>
</dbReference>
<organism evidence="2 3">
    <name type="scientific">Agrilactobacillus composti DSM 18527 = JCM 14202</name>
    <dbReference type="NCBI Taxonomy" id="1423734"/>
    <lineage>
        <taxon>Bacteria</taxon>
        <taxon>Bacillati</taxon>
        <taxon>Bacillota</taxon>
        <taxon>Bacilli</taxon>
        <taxon>Lactobacillales</taxon>
        <taxon>Lactobacillaceae</taxon>
        <taxon>Agrilactobacillus</taxon>
    </lineage>
</organism>
<feature type="compositionally biased region" description="Basic and acidic residues" evidence="1">
    <location>
        <begin position="8"/>
        <end position="19"/>
    </location>
</feature>
<protein>
    <submittedName>
        <fullName evidence="2">Uncharacterized protein</fullName>
    </submittedName>
</protein>
<feature type="region of interest" description="Disordered" evidence="1">
    <location>
        <begin position="1"/>
        <end position="24"/>
    </location>
</feature>
<comment type="caution">
    <text evidence="2">The sequence shown here is derived from an EMBL/GenBank/DDBJ whole genome shotgun (WGS) entry which is preliminary data.</text>
</comment>